<sequence length="50" mass="5674">MARSNMLRRREQGVIKQFLSMNKELFSGLRFEPMPESVNSLPKAAPGSVH</sequence>
<reference evidence="1" key="1">
    <citation type="journal article" date="2023" name="Plant J.">
        <title>Genome sequences and population genomics provide insights into the demographic history, inbreeding, and mutation load of two 'living fossil' tree species of Dipteronia.</title>
        <authorList>
            <person name="Feng Y."/>
            <person name="Comes H.P."/>
            <person name="Chen J."/>
            <person name="Zhu S."/>
            <person name="Lu R."/>
            <person name="Zhang X."/>
            <person name="Li P."/>
            <person name="Qiu J."/>
            <person name="Olsen K.M."/>
            <person name="Qiu Y."/>
        </authorList>
    </citation>
    <scope>NUCLEOTIDE SEQUENCE</scope>
    <source>
        <strain evidence="1">KIB01</strain>
    </source>
</reference>
<organism evidence="1 2">
    <name type="scientific">Dipteronia dyeriana</name>
    <dbReference type="NCBI Taxonomy" id="168575"/>
    <lineage>
        <taxon>Eukaryota</taxon>
        <taxon>Viridiplantae</taxon>
        <taxon>Streptophyta</taxon>
        <taxon>Embryophyta</taxon>
        <taxon>Tracheophyta</taxon>
        <taxon>Spermatophyta</taxon>
        <taxon>Magnoliopsida</taxon>
        <taxon>eudicotyledons</taxon>
        <taxon>Gunneridae</taxon>
        <taxon>Pentapetalae</taxon>
        <taxon>rosids</taxon>
        <taxon>malvids</taxon>
        <taxon>Sapindales</taxon>
        <taxon>Sapindaceae</taxon>
        <taxon>Hippocastanoideae</taxon>
        <taxon>Acereae</taxon>
        <taxon>Dipteronia</taxon>
    </lineage>
</organism>
<accession>A0AAD9WVA3</accession>
<dbReference type="AlphaFoldDB" id="A0AAD9WVA3"/>
<dbReference type="Proteomes" id="UP001280121">
    <property type="component" value="Unassembled WGS sequence"/>
</dbReference>
<protein>
    <submittedName>
        <fullName evidence="1">Uncharacterized protein</fullName>
    </submittedName>
</protein>
<evidence type="ECO:0000313" key="1">
    <source>
        <dbReference type="EMBL" id="KAK2645149.1"/>
    </source>
</evidence>
<proteinExistence type="predicted"/>
<gene>
    <name evidence="1" type="ORF">Ddye_020344</name>
</gene>
<evidence type="ECO:0000313" key="2">
    <source>
        <dbReference type="Proteomes" id="UP001280121"/>
    </source>
</evidence>
<dbReference type="EMBL" id="JANJYI010000006">
    <property type="protein sequence ID" value="KAK2645149.1"/>
    <property type="molecule type" value="Genomic_DNA"/>
</dbReference>
<name>A0AAD9WVA3_9ROSI</name>
<comment type="caution">
    <text evidence="1">The sequence shown here is derived from an EMBL/GenBank/DDBJ whole genome shotgun (WGS) entry which is preliminary data.</text>
</comment>
<keyword evidence="2" id="KW-1185">Reference proteome</keyword>